<protein>
    <recommendedName>
        <fullName evidence="1">DUF7931 domain-containing protein</fullName>
    </recommendedName>
</protein>
<feature type="domain" description="DUF7931" evidence="1">
    <location>
        <begin position="21"/>
        <end position="167"/>
    </location>
</feature>
<reference evidence="3" key="1">
    <citation type="submission" date="2020-01" db="EMBL/GenBank/DDBJ databases">
        <title>Caldichromatium gen. nov., sp. nov., a thermophilic purple sulfur bacterium member of the family Chromatiaceae isolated from Nakabusa hot spring, Japan.</title>
        <authorList>
            <person name="Saini M.K."/>
            <person name="Hanada S."/>
            <person name="Tank M."/>
        </authorList>
    </citation>
    <scope>NUCLEOTIDE SEQUENCE [LARGE SCALE GENOMIC DNA]</scope>
    <source>
        <strain evidence="3">No.7</strain>
    </source>
</reference>
<dbReference type="RefSeq" id="WP_166270828.1">
    <property type="nucleotide sequence ID" value="NZ_CP048029.1"/>
</dbReference>
<proteinExistence type="predicted"/>
<evidence type="ECO:0000259" key="1">
    <source>
        <dbReference type="Pfam" id="PF25559"/>
    </source>
</evidence>
<keyword evidence="3" id="KW-1185">Reference proteome</keyword>
<dbReference type="EMBL" id="CP048029">
    <property type="protein sequence ID" value="QIK38064.1"/>
    <property type="molecule type" value="Genomic_DNA"/>
</dbReference>
<dbReference type="Pfam" id="PF25559">
    <property type="entry name" value="DUF7931"/>
    <property type="match status" value="1"/>
</dbReference>
<evidence type="ECO:0000313" key="3">
    <source>
        <dbReference type="Proteomes" id="UP000502699"/>
    </source>
</evidence>
<dbReference type="AlphaFoldDB" id="A0A6G7VDL9"/>
<organism evidence="2 3">
    <name type="scientific">Caldichromatium japonicum</name>
    <dbReference type="NCBI Taxonomy" id="2699430"/>
    <lineage>
        <taxon>Bacteria</taxon>
        <taxon>Pseudomonadati</taxon>
        <taxon>Pseudomonadota</taxon>
        <taxon>Gammaproteobacteria</taxon>
        <taxon>Chromatiales</taxon>
        <taxon>Chromatiaceae</taxon>
        <taxon>Caldichromatium</taxon>
    </lineage>
</organism>
<dbReference type="InterPro" id="IPR057691">
    <property type="entry name" value="DUF7931"/>
</dbReference>
<dbReference type="KEGG" id="cjap:GWK36_08795"/>
<accession>A0A6G7VDL9</accession>
<dbReference type="Proteomes" id="UP000502699">
    <property type="component" value="Chromosome"/>
</dbReference>
<gene>
    <name evidence="2" type="ORF">GWK36_08795</name>
</gene>
<name>A0A6G7VDL9_9GAMM</name>
<evidence type="ECO:0000313" key="2">
    <source>
        <dbReference type="EMBL" id="QIK38064.1"/>
    </source>
</evidence>
<sequence length="169" mass="19228">MPQFSQRLGLDYEALRLSGAQEIAAVCAQMGAQARLELLLCDPLLEPALYDQVPFLQAVRQLALNRPTLCVLVLVFDPKTITQRGHRLVDLAQHLSSRIAIQRVADEDQERPDAFLVVDGLGYVRRQQAERMLAVADYGDRLMARRLIAEFTQLWERSTPDAELRRLFI</sequence>